<proteinExistence type="predicted"/>
<reference evidence="1" key="1">
    <citation type="submission" date="2021-01" db="EMBL/GenBank/DDBJ databases">
        <authorList>
            <person name="Kaushik A."/>
        </authorList>
    </citation>
    <scope>NUCLEOTIDE SEQUENCE</scope>
    <source>
        <strain evidence="1">AG4-R118</strain>
    </source>
</reference>
<evidence type="ECO:0000313" key="1">
    <source>
        <dbReference type="EMBL" id="CAE6418746.1"/>
    </source>
</evidence>
<evidence type="ECO:0000313" key="2">
    <source>
        <dbReference type="Proteomes" id="UP000663888"/>
    </source>
</evidence>
<dbReference type="Proteomes" id="UP000663888">
    <property type="component" value="Unassembled WGS sequence"/>
</dbReference>
<protein>
    <submittedName>
        <fullName evidence="1">Uncharacterized protein</fullName>
    </submittedName>
</protein>
<organism evidence="1 2">
    <name type="scientific">Rhizoctonia solani</name>
    <dbReference type="NCBI Taxonomy" id="456999"/>
    <lineage>
        <taxon>Eukaryota</taxon>
        <taxon>Fungi</taxon>
        <taxon>Dikarya</taxon>
        <taxon>Basidiomycota</taxon>
        <taxon>Agaricomycotina</taxon>
        <taxon>Agaricomycetes</taxon>
        <taxon>Cantharellales</taxon>
        <taxon>Ceratobasidiaceae</taxon>
        <taxon>Rhizoctonia</taxon>
    </lineage>
</organism>
<name>A0A8H2X936_9AGAM</name>
<sequence>MAGAYQFQSPTQYLTYHAQLQEWADRNHVLLEWQLLQTEYVNGVSVHSVYPSIAGNRVTWAVGRGRQMKHAKDASAEVLINTPGALSQALNGRG</sequence>
<comment type="caution">
    <text evidence="1">The sequence shown here is derived from an EMBL/GenBank/DDBJ whole genome shotgun (WGS) entry which is preliminary data.</text>
</comment>
<gene>
    <name evidence="1" type="ORF">RDB_LOCUS20303</name>
</gene>
<dbReference type="EMBL" id="CAJMWX010000502">
    <property type="protein sequence ID" value="CAE6418746.1"/>
    <property type="molecule type" value="Genomic_DNA"/>
</dbReference>
<dbReference type="AlphaFoldDB" id="A0A8H2X936"/>
<accession>A0A8H2X936</accession>